<dbReference type="STRING" id="525918.SAMN05660964_03672"/>
<feature type="region of interest" description="Disordered" evidence="1">
    <location>
        <begin position="81"/>
        <end position="134"/>
    </location>
</feature>
<dbReference type="InterPro" id="IPR047589">
    <property type="entry name" value="DUF11_rpt"/>
</dbReference>
<dbReference type="InterPro" id="IPR051172">
    <property type="entry name" value="Chlamydia_OmcB"/>
</dbReference>
<dbReference type="PANTHER" id="PTHR34819:SF3">
    <property type="entry name" value="CELL SURFACE PROTEIN"/>
    <property type="match status" value="1"/>
</dbReference>
<dbReference type="PROSITE" id="PS51257">
    <property type="entry name" value="PROKAR_LIPOPROTEIN"/>
    <property type="match status" value="1"/>
</dbReference>
<dbReference type="PANTHER" id="PTHR34819">
    <property type="entry name" value="LARGE CYSTEINE-RICH PERIPLASMIC PROTEIN OMCB"/>
    <property type="match status" value="1"/>
</dbReference>
<gene>
    <name evidence="4" type="ORF">SAMN05660964_03672</name>
</gene>
<accession>A0A1H4GUP4</accession>
<evidence type="ECO:0000313" key="4">
    <source>
        <dbReference type="EMBL" id="SEB12352.1"/>
    </source>
</evidence>
<keyword evidence="5" id="KW-1185">Reference proteome</keyword>
<evidence type="ECO:0000259" key="3">
    <source>
        <dbReference type="Pfam" id="PF01345"/>
    </source>
</evidence>
<organism evidence="4 5">
    <name type="scientific">Thiothrix caldifontis</name>
    <dbReference type="NCBI Taxonomy" id="525918"/>
    <lineage>
        <taxon>Bacteria</taxon>
        <taxon>Pseudomonadati</taxon>
        <taxon>Pseudomonadota</taxon>
        <taxon>Gammaproteobacteria</taxon>
        <taxon>Thiotrichales</taxon>
        <taxon>Thiotrichaceae</taxon>
        <taxon>Thiothrix</taxon>
    </lineage>
</organism>
<dbReference type="Proteomes" id="UP000199397">
    <property type="component" value="Unassembled WGS sequence"/>
</dbReference>
<protein>
    <submittedName>
        <fullName evidence="4">Conserved repeat domain-containing protein</fullName>
    </submittedName>
</protein>
<evidence type="ECO:0000256" key="1">
    <source>
        <dbReference type="SAM" id="MobiDB-lite"/>
    </source>
</evidence>
<feature type="compositionally biased region" description="Basic and acidic residues" evidence="1">
    <location>
        <begin position="81"/>
        <end position="96"/>
    </location>
</feature>
<dbReference type="Gene3D" id="2.60.40.10">
    <property type="entry name" value="Immunoglobulins"/>
    <property type="match status" value="1"/>
</dbReference>
<dbReference type="InterPro" id="IPR013783">
    <property type="entry name" value="Ig-like_fold"/>
</dbReference>
<reference evidence="4 5" key="1">
    <citation type="submission" date="2016-10" db="EMBL/GenBank/DDBJ databases">
        <authorList>
            <person name="de Groot N.N."/>
        </authorList>
    </citation>
    <scope>NUCLEOTIDE SEQUENCE [LARGE SCALE GENOMIC DNA]</scope>
    <source>
        <strain evidence="4 5">DSM 21228</strain>
    </source>
</reference>
<name>A0A1H4GUP4_9GAMM</name>
<dbReference type="NCBIfam" id="TIGR01451">
    <property type="entry name" value="B_ant_repeat"/>
    <property type="match status" value="1"/>
</dbReference>
<feature type="signal peptide" evidence="2">
    <location>
        <begin position="1"/>
        <end position="24"/>
    </location>
</feature>
<dbReference type="AlphaFoldDB" id="A0A1H4GUP4"/>
<keyword evidence="2" id="KW-0732">Signal</keyword>
<dbReference type="EMBL" id="FNQP01000039">
    <property type="protein sequence ID" value="SEB12352.1"/>
    <property type="molecule type" value="Genomic_DNA"/>
</dbReference>
<evidence type="ECO:0000313" key="5">
    <source>
        <dbReference type="Proteomes" id="UP000199397"/>
    </source>
</evidence>
<feature type="domain" description="DUF11" evidence="3">
    <location>
        <begin position="323"/>
        <end position="405"/>
    </location>
</feature>
<dbReference type="InterPro" id="IPR001434">
    <property type="entry name" value="OmcB-like_DUF11"/>
</dbReference>
<sequence length="406" mass="43117">MIISLRDSIAIALTVFVVTPNAFAACPANTAPVQFAWENASGVGAKWLYGAVENTYNFNYTNAQGQADSVAVTVKLRDPDNINVDPDVRDSGKHPYDAAGSCKPSTGETTDAWAGDGSLNDPWDSDCSGDPQKVSTGTNKVFGTPFFTWVLMSSHHEQTAYLDFTFSKPAYMDNFTIGDIDSAGLTYTYNNFVNTESPGNSYQDEVGFSAAKSGIAVPVSLFNQGSGLIIDGAVARSRYDTNQNYNVGADDPIGTVSANTSQPFDTFTVSYSNGKDDADDEQANPQLYAWWSNTNGATNGSSDNHAVRFPGFTFCVAELPKVDINLSKSVSKSSVKPGDTVVYTLIATNSGPDAASGVEIKDLLPVGLTYVSDDSAGQYDPVTGKWLIGDLGNGASKSLQITVTVK</sequence>
<dbReference type="OrthoDB" id="28717at2"/>
<dbReference type="RefSeq" id="WP_093070986.1">
    <property type="nucleotide sequence ID" value="NZ_FNQP01000039.1"/>
</dbReference>
<feature type="chain" id="PRO_5011731126" evidence="2">
    <location>
        <begin position="25"/>
        <end position="406"/>
    </location>
</feature>
<proteinExistence type="predicted"/>
<evidence type="ECO:0000256" key="2">
    <source>
        <dbReference type="SAM" id="SignalP"/>
    </source>
</evidence>
<dbReference type="Pfam" id="PF01345">
    <property type="entry name" value="DUF11"/>
    <property type="match status" value="1"/>
</dbReference>